<sequence length="319" mass="35332">MLTRESNDISDLEVGEDGSSSQQESKRSQVVKAKKIQEGLRVKILVSLAWGLSLAFALPQLVLFHVHEIHGGPMCGLELSLSGWQIYLSLIAVSLFFIPALIILVCYLAIIVVIFNSSVQPISMKKAPKIKKRGNSADPVPEPTRELRSSSCTGGIINQAKIRTIKMTFLIVVVYILCWSPYFVFNLCQVYGALPATPRWAKITTFVQSLAPLNSAANPVIYGVFSTRICSYLRSSRGQQRTTRMSRPSLIQDSPQSGAFPGEYSSVTDTEDFRLTSDHRNINCDVTSSRVPLVDQSLTEADRQLLSLHVRGNTDMHEV</sequence>
<feature type="region of interest" description="Disordered" evidence="5">
    <location>
        <begin position="243"/>
        <end position="263"/>
    </location>
</feature>
<organism evidence="8 9">
    <name type="scientific">Aplysia californica</name>
    <name type="common">California sea hare</name>
    <dbReference type="NCBI Taxonomy" id="6500"/>
    <lineage>
        <taxon>Eukaryota</taxon>
        <taxon>Metazoa</taxon>
        <taxon>Spiralia</taxon>
        <taxon>Lophotrochozoa</taxon>
        <taxon>Mollusca</taxon>
        <taxon>Gastropoda</taxon>
        <taxon>Heterobranchia</taxon>
        <taxon>Euthyneura</taxon>
        <taxon>Tectipleura</taxon>
        <taxon>Aplysiida</taxon>
        <taxon>Aplysioidea</taxon>
        <taxon>Aplysiidae</taxon>
        <taxon>Aplysia</taxon>
    </lineage>
</organism>
<dbReference type="PANTHER" id="PTHR24224:SF6">
    <property type="entry name" value="CARDIOACCELERATORY PEPTIDE RECEPTOR-RELATED"/>
    <property type="match status" value="1"/>
</dbReference>
<keyword evidence="8" id="KW-1185">Reference proteome</keyword>
<gene>
    <name evidence="9" type="primary">LOC101855991</name>
</gene>
<feature type="transmembrane region" description="Helical" evidence="6">
    <location>
        <begin position="86"/>
        <end position="115"/>
    </location>
</feature>
<feature type="compositionally biased region" description="Polar residues" evidence="5">
    <location>
        <begin position="243"/>
        <end position="257"/>
    </location>
</feature>
<evidence type="ECO:0000256" key="1">
    <source>
        <dbReference type="ARBA" id="ARBA00004370"/>
    </source>
</evidence>
<evidence type="ECO:0000256" key="3">
    <source>
        <dbReference type="ARBA" id="ARBA00022989"/>
    </source>
</evidence>
<reference evidence="9" key="1">
    <citation type="submission" date="2025-08" db="UniProtKB">
        <authorList>
            <consortium name="RefSeq"/>
        </authorList>
    </citation>
    <scope>IDENTIFICATION</scope>
</reference>
<keyword evidence="9" id="KW-0675">Receptor</keyword>
<keyword evidence="4 6" id="KW-0472">Membrane</keyword>
<feature type="region of interest" description="Disordered" evidence="5">
    <location>
        <begin position="1"/>
        <end position="26"/>
    </location>
</feature>
<protein>
    <submittedName>
        <fullName evidence="9">Cardioacceleratory peptide receptor</fullName>
    </submittedName>
</protein>
<feature type="domain" description="G-protein coupled receptors family 1 profile" evidence="7">
    <location>
        <begin position="44"/>
        <end position="222"/>
    </location>
</feature>
<keyword evidence="2 6" id="KW-0812">Transmembrane</keyword>
<dbReference type="PRINTS" id="PR00237">
    <property type="entry name" value="GPCRRHODOPSN"/>
</dbReference>
<dbReference type="InterPro" id="IPR017452">
    <property type="entry name" value="GPCR_Rhodpsn_7TM"/>
</dbReference>
<dbReference type="Gene3D" id="1.20.1070.10">
    <property type="entry name" value="Rhodopsin 7-helix transmembrane proteins"/>
    <property type="match status" value="1"/>
</dbReference>
<dbReference type="InterPro" id="IPR000276">
    <property type="entry name" value="GPCR_Rhodpsn"/>
</dbReference>
<dbReference type="Proteomes" id="UP000694888">
    <property type="component" value="Unplaced"/>
</dbReference>
<dbReference type="RefSeq" id="XP_005090066.1">
    <property type="nucleotide sequence ID" value="XM_005090009.3"/>
</dbReference>
<evidence type="ECO:0000256" key="5">
    <source>
        <dbReference type="SAM" id="MobiDB-lite"/>
    </source>
</evidence>
<dbReference type="PANTHER" id="PTHR24224">
    <property type="entry name" value="CARDIOACCELERATORY PEPTIDE RECEPTOR-RELATED"/>
    <property type="match status" value="1"/>
</dbReference>
<dbReference type="InterPro" id="IPR052665">
    <property type="entry name" value="Neuropeptide-GPCR"/>
</dbReference>
<evidence type="ECO:0000256" key="4">
    <source>
        <dbReference type="ARBA" id="ARBA00023136"/>
    </source>
</evidence>
<comment type="subcellular location">
    <subcellularLocation>
        <location evidence="1">Membrane</location>
    </subcellularLocation>
</comment>
<dbReference type="Pfam" id="PF00001">
    <property type="entry name" value="7tm_1"/>
    <property type="match status" value="1"/>
</dbReference>
<dbReference type="GeneID" id="101855991"/>
<dbReference type="PROSITE" id="PS50262">
    <property type="entry name" value="G_PROTEIN_RECEP_F1_2"/>
    <property type="match status" value="1"/>
</dbReference>
<evidence type="ECO:0000256" key="6">
    <source>
        <dbReference type="SAM" id="Phobius"/>
    </source>
</evidence>
<proteinExistence type="predicted"/>
<name>A0ABM0JBU3_APLCA</name>
<feature type="transmembrane region" description="Helical" evidence="6">
    <location>
        <begin position="167"/>
        <end position="185"/>
    </location>
</feature>
<dbReference type="SUPFAM" id="SSF81321">
    <property type="entry name" value="Family A G protein-coupled receptor-like"/>
    <property type="match status" value="1"/>
</dbReference>
<evidence type="ECO:0000256" key="2">
    <source>
        <dbReference type="ARBA" id="ARBA00022692"/>
    </source>
</evidence>
<feature type="transmembrane region" description="Helical" evidence="6">
    <location>
        <begin position="44"/>
        <end position="66"/>
    </location>
</feature>
<evidence type="ECO:0000313" key="9">
    <source>
        <dbReference type="RefSeq" id="XP_005090066.1"/>
    </source>
</evidence>
<evidence type="ECO:0000259" key="7">
    <source>
        <dbReference type="PROSITE" id="PS50262"/>
    </source>
</evidence>
<keyword evidence="3 6" id="KW-1133">Transmembrane helix</keyword>
<accession>A0ABM0JBU3</accession>
<evidence type="ECO:0000313" key="8">
    <source>
        <dbReference type="Proteomes" id="UP000694888"/>
    </source>
</evidence>